<dbReference type="InterPro" id="IPR016187">
    <property type="entry name" value="CTDL_fold"/>
</dbReference>
<feature type="disulfide bond" evidence="8">
    <location>
        <begin position="890"/>
        <end position="908"/>
    </location>
</feature>
<sequence>MVQALLVALCVSLVFPDTLSGPHDRKHNISILNNTPPADVSETELISTSTSTDGGNSLLTTNDKFKNHSIFSKGLDASSSFVSSRSIISVAEDTTPQNSTSEDSTAAYSTSDDSNPKSSTSEDSTPIYSTSENSRPAYSTSEDSKLTYSTSEGSNPKLSTSEDSRPAYPTSEEPTPTYSTSEDLKPTLSTSEDSNPTLSTSEDSKPTLWTSENSTPPHSTPEDSKSKSSTSEDSALAHPTSGDSALAHPNSENSKPTISSEHSTSEHSKQDSTLIYSTSEDSTPAYPTSEVSEPTFPTSEDSKPTYSTSEESRLTYSSSMSWPPAQGENLPNRHLLFASENITQCFTTTETIHLTSPSGLTIVYASEPHSNTTGSFQSMAECLLIFTVPKGNVVLVDIVQGKIEEGCHSVFFDAYDLLNMKTLVTGYIGCKDGYRGPIHSFGNSVRIELRVYVDAPAEFLLNFTAVPETSRPELELRFTSDRAGSVETPRWVDDGYPPHMDSTVRLDVPAGHVIMISFPHVDIMADHWCRDDRLLLYEGGNSHRNVIKTICEKRSLAPEVLNTTVLYVRFVSFIWSFNSGTGFRLLFSFHDRQSQPEKLPGGTWNCSVPYWDDFKQHFPCDLQPQCANGEDELDCSYTTDTCGPGKITLNARCYLRIIPDALISWNDAAVTCLRQGMRLVSLNTPEEWQAWGKMLKRTDFVRVFTGLKSSAPFLPRMYQHIFQWSDGSIAYFMKIYTGKMQKPVCGSFRHGWFDDDHNMYLEECDIKRTAHILCEAESTPKKATTAGVSVTPIGDWDTDLSVVRCPDGHVTHAFLSCDFRSSCWASGSGSSVTCSLQSEADSFPAMFECDNGVQRIPFTLVCDYRPDCGDASDEHFCVHQACTFNAPFQCGNGQCLPMDQECDGMAQCVNGADEAQCIPFVNVVEIQTPEPPRVITFDGRGSFHIWRPDSSCLRILNMSGSNVNQVLGDGFQKLEKLRMLDLRGCPMSLFQESLFHAEICTFYVIYYVCLTGFFVGLMAVFFQTIDADCPKLVGDSSYLDIPGMGFRPMPDERNRLIYFVEREKDSFKAHVQSIKERLKPYIEAEASGIGRDCSQGFDPAADEACAVSVAQLTQNCNEENDFGYGLSPAKPCVLLGLNKIFGWMPEEYTPNNIDVSGADQEQILAKPDMIYVRCRGENAADVDNLGSDITYYPDQGFPHYYYPYTNQKDYLAPLVFVQFGSVQLGVALMVECRALTPNIHHDNTDKDIGGVRFQLLMD</sequence>
<feature type="disulfide bond" evidence="8">
    <location>
        <begin position="862"/>
        <end position="877"/>
    </location>
</feature>
<evidence type="ECO:0000256" key="9">
    <source>
        <dbReference type="SAM" id="MobiDB-lite"/>
    </source>
</evidence>
<dbReference type="CDD" id="cd00112">
    <property type="entry name" value="LDLa"/>
    <property type="match status" value="2"/>
</dbReference>
<dbReference type="InterPro" id="IPR038702">
    <property type="entry name" value="Na/K_ATPase_sub_beta_sf"/>
</dbReference>
<dbReference type="PROSITE" id="PS50041">
    <property type="entry name" value="C_TYPE_LECTIN_2"/>
    <property type="match status" value="1"/>
</dbReference>
<dbReference type="InterPro" id="IPR023415">
    <property type="entry name" value="LDLR_class-A_CS"/>
</dbReference>
<comment type="similarity">
    <text evidence="2">Belongs to the X(+)/potassium ATPases subunit beta family.</text>
</comment>
<dbReference type="InterPro" id="IPR036055">
    <property type="entry name" value="LDL_receptor-like_sf"/>
</dbReference>
<dbReference type="InterPro" id="IPR000859">
    <property type="entry name" value="CUB_dom"/>
</dbReference>
<dbReference type="CDD" id="cd00041">
    <property type="entry name" value="CUB"/>
    <property type="match status" value="1"/>
</dbReference>
<feature type="transmembrane region" description="Helical" evidence="10">
    <location>
        <begin position="1003"/>
        <end position="1022"/>
    </location>
</feature>
<evidence type="ECO:0000313" key="15">
    <source>
        <dbReference type="Proteomes" id="UP001519460"/>
    </source>
</evidence>
<dbReference type="SMART" id="SM00192">
    <property type="entry name" value="LDLa"/>
    <property type="match status" value="3"/>
</dbReference>
<feature type="compositionally biased region" description="Polar residues" evidence="9">
    <location>
        <begin position="116"/>
        <end position="159"/>
    </location>
</feature>
<dbReference type="SMART" id="SM00042">
    <property type="entry name" value="CUB"/>
    <property type="match status" value="1"/>
</dbReference>
<evidence type="ECO:0000256" key="6">
    <source>
        <dbReference type="ARBA" id="ARBA00023136"/>
    </source>
</evidence>
<dbReference type="PANTHER" id="PTHR11523">
    <property type="entry name" value="SODIUM/POTASSIUM-DEPENDENT ATPASE BETA SUBUNIT"/>
    <property type="match status" value="1"/>
</dbReference>
<reference evidence="14 15" key="1">
    <citation type="journal article" date="2023" name="Sci. Data">
        <title>Genome assembly of the Korean intertidal mud-creeper Batillaria attramentaria.</title>
        <authorList>
            <person name="Patra A.K."/>
            <person name="Ho P.T."/>
            <person name="Jun S."/>
            <person name="Lee S.J."/>
            <person name="Kim Y."/>
            <person name="Won Y.J."/>
        </authorList>
    </citation>
    <scope>NUCLEOTIDE SEQUENCE [LARGE SCALE GENOMIC DNA]</scope>
    <source>
        <strain evidence="14">Wonlab-2016</strain>
    </source>
</reference>
<comment type="subcellular location">
    <subcellularLocation>
        <location evidence="1">Membrane</location>
        <topology evidence="1">Single-pass type II membrane protein</topology>
    </subcellularLocation>
</comment>
<proteinExistence type="inferred from homology"/>
<keyword evidence="3 10" id="KW-0812">Transmembrane</keyword>
<dbReference type="Gene3D" id="2.60.40.1660">
    <property type="entry name" value="Na, k-atpase alpha subunit"/>
    <property type="match status" value="1"/>
</dbReference>
<dbReference type="Gene3D" id="3.10.100.10">
    <property type="entry name" value="Mannose-Binding Protein A, subunit A"/>
    <property type="match status" value="1"/>
</dbReference>
<comment type="caution">
    <text evidence="8">Lacks conserved residue(s) required for the propagation of feature annotation.</text>
</comment>
<evidence type="ECO:0000256" key="3">
    <source>
        <dbReference type="ARBA" id="ARBA00022692"/>
    </source>
</evidence>
<dbReference type="SUPFAM" id="SSF56436">
    <property type="entry name" value="C-type lectin-like"/>
    <property type="match status" value="1"/>
</dbReference>
<keyword evidence="6 10" id="KW-0472">Membrane</keyword>
<feature type="compositionally biased region" description="Polar residues" evidence="9">
    <location>
        <begin position="271"/>
        <end position="312"/>
    </location>
</feature>
<gene>
    <name evidence="14" type="ORF">BaRGS_00024035</name>
</gene>
<keyword evidence="11" id="KW-0732">Signal</keyword>
<dbReference type="Pfam" id="PF00431">
    <property type="entry name" value="CUB"/>
    <property type="match status" value="1"/>
</dbReference>
<evidence type="ECO:0000256" key="8">
    <source>
        <dbReference type="PROSITE-ProRule" id="PRU00124"/>
    </source>
</evidence>
<dbReference type="Pfam" id="PF00287">
    <property type="entry name" value="Na_K-ATPase"/>
    <property type="match status" value="1"/>
</dbReference>
<dbReference type="AlphaFoldDB" id="A0ABD0KCB5"/>
<dbReference type="InterPro" id="IPR000402">
    <property type="entry name" value="Na/K_ATPase_sub_beta"/>
</dbReference>
<feature type="region of interest" description="Disordered" evidence="9">
    <location>
        <begin position="30"/>
        <end position="57"/>
    </location>
</feature>
<protein>
    <submittedName>
        <fullName evidence="14">Uncharacterized protein</fullName>
    </submittedName>
</protein>
<evidence type="ECO:0000259" key="12">
    <source>
        <dbReference type="PROSITE" id="PS01180"/>
    </source>
</evidence>
<dbReference type="InterPro" id="IPR002172">
    <property type="entry name" value="LDrepeatLR_classA_rpt"/>
</dbReference>
<dbReference type="InterPro" id="IPR001304">
    <property type="entry name" value="C-type_lectin-like"/>
</dbReference>
<feature type="chain" id="PRO_5044863271" evidence="11">
    <location>
        <begin position="21"/>
        <end position="1258"/>
    </location>
</feature>
<feature type="signal peptide" evidence="11">
    <location>
        <begin position="1"/>
        <end position="20"/>
    </location>
</feature>
<dbReference type="InterPro" id="IPR035914">
    <property type="entry name" value="Sperma_CUB_dom_sf"/>
</dbReference>
<dbReference type="InterPro" id="IPR016186">
    <property type="entry name" value="C-type_lectin-like/link_sf"/>
</dbReference>
<feature type="compositionally biased region" description="Low complexity" evidence="9">
    <location>
        <begin position="43"/>
        <end position="52"/>
    </location>
</feature>
<feature type="domain" description="CUB" evidence="12">
    <location>
        <begin position="474"/>
        <end position="590"/>
    </location>
</feature>
<dbReference type="PROSITE" id="PS01209">
    <property type="entry name" value="LDLRA_1"/>
    <property type="match status" value="1"/>
</dbReference>
<accession>A0ABD0KCB5</accession>
<feature type="compositionally biased region" description="Low complexity" evidence="9">
    <location>
        <begin position="99"/>
        <end position="113"/>
    </location>
</feature>
<evidence type="ECO:0000256" key="5">
    <source>
        <dbReference type="ARBA" id="ARBA00022989"/>
    </source>
</evidence>
<organism evidence="14 15">
    <name type="scientific">Batillaria attramentaria</name>
    <dbReference type="NCBI Taxonomy" id="370345"/>
    <lineage>
        <taxon>Eukaryota</taxon>
        <taxon>Metazoa</taxon>
        <taxon>Spiralia</taxon>
        <taxon>Lophotrochozoa</taxon>
        <taxon>Mollusca</taxon>
        <taxon>Gastropoda</taxon>
        <taxon>Caenogastropoda</taxon>
        <taxon>Sorbeoconcha</taxon>
        <taxon>Cerithioidea</taxon>
        <taxon>Batillariidae</taxon>
        <taxon>Batillaria</taxon>
    </lineage>
</organism>
<comment type="caution">
    <text evidence="14">The sequence shown here is derived from an EMBL/GenBank/DDBJ whole genome shotgun (WGS) entry which is preliminary data.</text>
</comment>
<dbReference type="Gene3D" id="4.10.400.10">
    <property type="entry name" value="Low-density Lipoprotein Receptor"/>
    <property type="match status" value="2"/>
</dbReference>
<dbReference type="Pfam" id="PF00057">
    <property type="entry name" value="Ldl_recept_a"/>
    <property type="match status" value="2"/>
</dbReference>
<evidence type="ECO:0000256" key="7">
    <source>
        <dbReference type="ARBA" id="ARBA00023157"/>
    </source>
</evidence>
<keyword evidence="4" id="KW-0735">Signal-anchor</keyword>
<keyword evidence="7 8" id="KW-1015">Disulfide bond</keyword>
<dbReference type="Proteomes" id="UP001519460">
    <property type="component" value="Unassembled WGS sequence"/>
</dbReference>
<evidence type="ECO:0000256" key="4">
    <source>
        <dbReference type="ARBA" id="ARBA00022968"/>
    </source>
</evidence>
<name>A0ABD0KCB5_9CAEN</name>
<evidence type="ECO:0000256" key="2">
    <source>
        <dbReference type="ARBA" id="ARBA00005876"/>
    </source>
</evidence>
<dbReference type="GO" id="GO:0016020">
    <property type="term" value="C:membrane"/>
    <property type="evidence" value="ECO:0007669"/>
    <property type="project" value="UniProtKB-SubCell"/>
</dbReference>
<dbReference type="PRINTS" id="PR00261">
    <property type="entry name" value="LDLRECEPTOR"/>
</dbReference>
<keyword evidence="15" id="KW-1185">Reference proteome</keyword>
<dbReference type="Gene3D" id="2.60.120.290">
    <property type="entry name" value="Spermadhesin, CUB domain"/>
    <property type="match status" value="1"/>
</dbReference>
<dbReference type="EMBL" id="JACVVK020000205">
    <property type="protein sequence ID" value="KAK7484750.1"/>
    <property type="molecule type" value="Genomic_DNA"/>
</dbReference>
<dbReference type="SUPFAM" id="SSF57424">
    <property type="entry name" value="LDL receptor-like module"/>
    <property type="match status" value="2"/>
</dbReference>
<dbReference type="SUPFAM" id="SSF49854">
    <property type="entry name" value="Spermadhesin, CUB domain"/>
    <property type="match status" value="1"/>
</dbReference>
<evidence type="ECO:0000256" key="10">
    <source>
        <dbReference type="SAM" id="Phobius"/>
    </source>
</evidence>
<feature type="region of interest" description="Disordered" evidence="9">
    <location>
        <begin position="92"/>
        <end position="312"/>
    </location>
</feature>
<evidence type="ECO:0000313" key="14">
    <source>
        <dbReference type="EMBL" id="KAK7484750.1"/>
    </source>
</evidence>
<feature type="domain" description="C-type lectin" evidence="13">
    <location>
        <begin position="649"/>
        <end position="754"/>
    </location>
</feature>
<dbReference type="PROSITE" id="PS01180">
    <property type="entry name" value="CUB"/>
    <property type="match status" value="1"/>
</dbReference>
<dbReference type="PROSITE" id="PS50068">
    <property type="entry name" value="LDLRA_2"/>
    <property type="match status" value="2"/>
</dbReference>
<evidence type="ECO:0000259" key="13">
    <source>
        <dbReference type="PROSITE" id="PS50041"/>
    </source>
</evidence>
<feature type="compositionally biased region" description="Polar residues" evidence="9">
    <location>
        <begin position="187"/>
        <end position="217"/>
    </location>
</feature>
<dbReference type="CDD" id="cd00037">
    <property type="entry name" value="CLECT"/>
    <property type="match status" value="1"/>
</dbReference>
<dbReference type="SMART" id="SM00034">
    <property type="entry name" value="CLECT"/>
    <property type="match status" value="1"/>
</dbReference>
<feature type="disulfide bond" evidence="8">
    <location>
        <begin position="902"/>
        <end position="917"/>
    </location>
</feature>
<dbReference type="PANTHER" id="PTHR11523:SF28">
    <property type="entry name" value="NA_K-ATPASE BETA SUBUNIT ISOFORM 4-RELATED"/>
    <property type="match status" value="1"/>
</dbReference>
<evidence type="ECO:0000256" key="11">
    <source>
        <dbReference type="SAM" id="SignalP"/>
    </source>
</evidence>
<feature type="compositionally biased region" description="Low complexity" evidence="9">
    <location>
        <begin position="168"/>
        <end position="181"/>
    </location>
</feature>
<evidence type="ECO:0000256" key="1">
    <source>
        <dbReference type="ARBA" id="ARBA00004606"/>
    </source>
</evidence>
<keyword evidence="5 10" id="KW-1133">Transmembrane helix</keyword>